<keyword evidence="4" id="KW-1185">Reference proteome</keyword>
<sequence length="356" mass="40356">MAVQSATTSLCILLYICFAANDAFAFSTDGSSRVVRKSPVSNRKEWQQGVEIELPNLEVLFDRISSASPLAKLVMEGKTMGGFEAIDDVKQPDLKWKKVEENRRKTVHQIDKLDHFQDVKIPLLRFRSSIKGPCIGERFSDFIMNLDERKKWDDQVALVEEMYPIEDLDVVNSLLDNREKYGTCTRVGVGYTQTKSGIISPREQLICGGMQEFANGATILWGTEMEEYHNHLLPEGQRHTRAKSHLFAATLCPTSANSFDIEYLLQTDVGGGLPHFMTTPALVEIVKKLFDHTRTYFEGCDNNELDLYLKSRQQEDCPKIELLSSTNADLLCEEIDLSQVHHCHAMKDNESLLFTP</sequence>
<dbReference type="Proteomes" id="UP001530315">
    <property type="component" value="Unassembled WGS sequence"/>
</dbReference>
<feature type="chain" id="PRO_5044826139" description="START domain-containing protein" evidence="1">
    <location>
        <begin position="26"/>
        <end position="356"/>
    </location>
</feature>
<accession>A0ABD3P691</accession>
<name>A0ABD3P691_9STRA</name>
<dbReference type="Gene3D" id="3.30.530.20">
    <property type="match status" value="1"/>
</dbReference>
<evidence type="ECO:0000256" key="1">
    <source>
        <dbReference type="SAM" id="SignalP"/>
    </source>
</evidence>
<dbReference type="AlphaFoldDB" id="A0ABD3P691"/>
<keyword evidence="1" id="KW-0732">Signal</keyword>
<dbReference type="InterPro" id="IPR023393">
    <property type="entry name" value="START-like_dom_sf"/>
</dbReference>
<organism evidence="3 4">
    <name type="scientific">Stephanodiscus triporus</name>
    <dbReference type="NCBI Taxonomy" id="2934178"/>
    <lineage>
        <taxon>Eukaryota</taxon>
        <taxon>Sar</taxon>
        <taxon>Stramenopiles</taxon>
        <taxon>Ochrophyta</taxon>
        <taxon>Bacillariophyta</taxon>
        <taxon>Coscinodiscophyceae</taxon>
        <taxon>Thalassiosirophycidae</taxon>
        <taxon>Stephanodiscales</taxon>
        <taxon>Stephanodiscaceae</taxon>
        <taxon>Stephanodiscus</taxon>
    </lineage>
</organism>
<dbReference type="EMBL" id="JALLAZ020000993">
    <property type="protein sequence ID" value="KAL3782931.1"/>
    <property type="molecule type" value="Genomic_DNA"/>
</dbReference>
<reference evidence="3 4" key="1">
    <citation type="submission" date="2024-10" db="EMBL/GenBank/DDBJ databases">
        <title>Updated reference genomes for cyclostephanoid diatoms.</title>
        <authorList>
            <person name="Roberts W.R."/>
            <person name="Alverson A.J."/>
        </authorList>
    </citation>
    <scope>NUCLEOTIDE SEQUENCE [LARGE SCALE GENOMIC DNA]</scope>
    <source>
        <strain evidence="3 4">AJA276-08</strain>
    </source>
</reference>
<comment type="caution">
    <text evidence="3">The sequence shown here is derived from an EMBL/GenBank/DDBJ whole genome shotgun (WGS) entry which is preliminary data.</text>
</comment>
<dbReference type="InterPro" id="IPR002913">
    <property type="entry name" value="START_lipid-bd_dom"/>
</dbReference>
<evidence type="ECO:0000259" key="2">
    <source>
        <dbReference type="PROSITE" id="PS50848"/>
    </source>
</evidence>
<proteinExistence type="predicted"/>
<dbReference type="PROSITE" id="PS50848">
    <property type="entry name" value="START"/>
    <property type="match status" value="1"/>
</dbReference>
<feature type="domain" description="START" evidence="2">
    <location>
        <begin position="96"/>
        <end position="284"/>
    </location>
</feature>
<evidence type="ECO:0000313" key="3">
    <source>
        <dbReference type="EMBL" id="KAL3782931.1"/>
    </source>
</evidence>
<feature type="signal peptide" evidence="1">
    <location>
        <begin position="1"/>
        <end position="25"/>
    </location>
</feature>
<dbReference type="SUPFAM" id="SSF55961">
    <property type="entry name" value="Bet v1-like"/>
    <property type="match status" value="1"/>
</dbReference>
<evidence type="ECO:0000313" key="4">
    <source>
        <dbReference type="Proteomes" id="UP001530315"/>
    </source>
</evidence>
<gene>
    <name evidence="3" type="ORF">ACHAW5_005654</name>
</gene>
<protein>
    <recommendedName>
        <fullName evidence="2">START domain-containing protein</fullName>
    </recommendedName>
</protein>